<dbReference type="Proteomes" id="UP001431693">
    <property type="component" value="Unassembled WGS sequence"/>
</dbReference>
<sequence length="248" mass="27536">MSRAVTRAQEPPPLVGGGRAMELGIFETLLDQRVAAPAPGFEGLSVERVYVGSHSDAVEAIEGGYAESPALIAVWDGYEAGLGCPMLCLDFWDSSDPTDPDAMSAEEGRRVCEFVKAHAEARTLVVSCECGISRSAGMASALCRLLGFDDGPLWRDWWKWPNRACLERVLRAGGVALTDEEAMALYEGSMRYFAAELNVNRESLQSQYFKVWLPWRERGLDEEELWELEERFDKVLDGIFKEKEGSDA</sequence>
<accession>A0ABT6ZLC1</accession>
<evidence type="ECO:0000313" key="1">
    <source>
        <dbReference type="EMBL" id="MDJ1129840.1"/>
    </source>
</evidence>
<keyword evidence="2" id="KW-1185">Reference proteome</keyword>
<gene>
    <name evidence="1" type="ORF">QJ043_07095</name>
</gene>
<evidence type="ECO:0008006" key="3">
    <source>
        <dbReference type="Google" id="ProtNLM"/>
    </source>
</evidence>
<protein>
    <recommendedName>
        <fullName evidence="3">Tyrosine specific protein phosphatases domain-containing protein</fullName>
    </recommendedName>
</protein>
<reference evidence="1" key="1">
    <citation type="submission" date="2023-05" db="EMBL/GenBank/DDBJ databases">
        <title>[olsenella] sp. nov., isolated from a pig farm feces dump.</title>
        <authorList>
            <person name="Chang Y.-H."/>
        </authorList>
    </citation>
    <scope>NUCLEOTIDE SEQUENCE</scope>
    <source>
        <strain evidence="1">YH-ols2217</strain>
    </source>
</reference>
<dbReference type="InterPro" id="IPR029021">
    <property type="entry name" value="Prot-tyrosine_phosphatase-like"/>
</dbReference>
<proteinExistence type="predicted"/>
<dbReference type="SUPFAM" id="SSF52799">
    <property type="entry name" value="(Phosphotyrosine protein) phosphatases II"/>
    <property type="match status" value="1"/>
</dbReference>
<organism evidence="1 2">
    <name type="scientific">Kribbibacterium absianum</name>
    <dbReference type="NCBI Taxonomy" id="3044210"/>
    <lineage>
        <taxon>Bacteria</taxon>
        <taxon>Bacillati</taxon>
        <taxon>Actinomycetota</taxon>
        <taxon>Coriobacteriia</taxon>
        <taxon>Coriobacteriales</taxon>
        <taxon>Kribbibacteriaceae</taxon>
        <taxon>Kribbibacterium</taxon>
    </lineage>
</organism>
<dbReference type="EMBL" id="JASJEX010000003">
    <property type="protein sequence ID" value="MDJ1129840.1"/>
    <property type="molecule type" value="Genomic_DNA"/>
</dbReference>
<comment type="caution">
    <text evidence="1">The sequence shown here is derived from an EMBL/GenBank/DDBJ whole genome shotgun (WGS) entry which is preliminary data.</text>
</comment>
<dbReference type="RefSeq" id="WP_283712961.1">
    <property type="nucleotide sequence ID" value="NZ_JASJEW010000002.1"/>
</dbReference>
<name>A0ABT6ZLC1_9ACTN</name>
<evidence type="ECO:0000313" key="2">
    <source>
        <dbReference type="Proteomes" id="UP001431693"/>
    </source>
</evidence>